<organism evidence="1 2">
    <name type="scientific">Smallanthus sonchifolius</name>
    <dbReference type="NCBI Taxonomy" id="185202"/>
    <lineage>
        <taxon>Eukaryota</taxon>
        <taxon>Viridiplantae</taxon>
        <taxon>Streptophyta</taxon>
        <taxon>Embryophyta</taxon>
        <taxon>Tracheophyta</taxon>
        <taxon>Spermatophyta</taxon>
        <taxon>Magnoliopsida</taxon>
        <taxon>eudicotyledons</taxon>
        <taxon>Gunneridae</taxon>
        <taxon>Pentapetalae</taxon>
        <taxon>asterids</taxon>
        <taxon>campanulids</taxon>
        <taxon>Asterales</taxon>
        <taxon>Asteraceae</taxon>
        <taxon>Asteroideae</taxon>
        <taxon>Heliantheae alliance</taxon>
        <taxon>Millerieae</taxon>
        <taxon>Smallanthus</taxon>
    </lineage>
</organism>
<keyword evidence="2" id="KW-1185">Reference proteome</keyword>
<reference evidence="1 2" key="2">
    <citation type="journal article" date="2022" name="Mol. Ecol. Resour.">
        <title>The genomes of chicory, endive, great burdock and yacon provide insights into Asteraceae paleo-polyploidization history and plant inulin production.</title>
        <authorList>
            <person name="Fan W."/>
            <person name="Wang S."/>
            <person name="Wang H."/>
            <person name="Wang A."/>
            <person name="Jiang F."/>
            <person name="Liu H."/>
            <person name="Zhao H."/>
            <person name="Xu D."/>
            <person name="Zhang Y."/>
        </authorList>
    </citation>
    <scope>NUCLEOTIDE SEQUENCE [LARGE SCALE GENOMIC DNA]</scope>
    <source>
        <strain evidence="2">cv. Yunnan</strain>
        <tissue evidence="1">Leaves</tissue>
    </source>
</reference>
<reference evidence="2" key="1">
    <citation type="journal article" date="2022" name="Mol. Ecol. Resour.">
        <title>The genomes of chicory, endive, great burdock and yacon provide insights into Asteraceae palaeo-polyploidization history and plant inulin production.</title>
        <authorList>
            <person name="Fan W."/>
            <person name="Wang S."/>
            <person name="Wang H."/>
            <person name="Wang A."/>
            <person name="Jiang F."/>
            <person name="Liu H."/>
            <person name="Zhao H."/>
            <person name="Xu D."/>
            <person name="Zhang Y."/>
        </authorList>
    </citation>
    <scope>NUCLEOTIDE SEQUENCE [LARGE SCALE GENOMIC DNA]</scope>
    <source>
        <strain evidence="2">cv. Yunnan</strain>
    </source>
</reference>
<sequence>MSSVSYYPLNHDKYRTTEVKRRILDSILLKTEILANWGITNFELQRKKVMNSFNQSINQSQVVDFM</sequence>
<dbReference type="Proteomes" id="UP001056120">
    <property type="component" value="Linkage Group LG17"/>
</dbReference>
<accession>A0ACB9EN06</accession>
<protein>
    <submittedName>
        <fullName evidence="1">Uncharacterized protein</fullName>
    </submittedName>
</protein>
<proteinExistence type="predicted"/>
<dbReference type="EMBL" id="CM042034">
    <property type="protein sequence ID" value="KAI3759933.1"/>
    <property type="molecule type" value="Genomic_DNA"/>
</dbReference>
<comment type="caution">
    <text evidence="1">The sequence shown here is derived from an EMBL/GenBank/DDBJ whole genome shotgun (WGS) entry which is preliminary data.</text>
</comment>
<evidence type="ECO:0000313" key="2">
    <source>
        <dbReference type="Proteomes" id="UP001056120"/>
    </source>
</evidence>
<gene>
    <name evidence="1" type="ORF">L1987_50320</name>
</gene>
<evidence type="ECO:0000313" key="1">
    <source>
        <dbReference type="EMBL" id="KAI3759933.1"/>
    </source>
</evidence>
<name>A0ACB9EN06_9ASTR</name>